<evidence type="ECO:0000313" key="1">
    <source>
        <dbReference type="EMBL" id="QYN79997.1"/>
    </source>
</evidence>
<organism evidence="1 2">
    <name type="scientific">Kosakonia phage Kc263</name>
    <dbReference type="NCBI Taxonomy" id="2863194"/>
    <lineage>
        <taxon>Viruses</taxon>
        <taxon>Duplodnaviria</taxon>
        <taxon>Heunggongvirae</taxon>
        <taxon>Uroviricota</taxon>
        <taxon>Caudoviricetes</taxon>
        <taxon>Chimalliviridae</taxon>
        <taxon>Branisovskavirus</taxon>
        <taxon>Branisovskavirus Kc263</taxon>
    </lineage>
</organism>
<dbReference type="KEGG" id="vg:77953174"/>
<evidence type="ECO:0000313" key="2">
    <source>
        <dbReference type="Proteomes" id="UP000828443"/>
    </source>
</evidence>
<reference evidence="1" key="1">
    <citation type="journal article" date="2021" name="Viruses">
        <title>Novel Viruses That Lyse Plant and Human Strains of Kosakonia cowanii.</title>
        <authorList>
            <person name="Petrzik K."/>
            <person name="Brazdova S."/>
            <person name="Krawczyk K."/>
        </authorList>
    </citation>
    <scope>NUCLEOTIDE SEQUENCE</scope>
</reference>
<keyword evidence="2" id="KW-1185">Reference proteome</keyword>
<dbReference type="Proteomes" id="UP000828443">
    <property type="component" value="Segment"/>
</dbReference>
<sequence length="240" mass="26103">MSFGEVEHFATMVSGCESINQGDVNSLDAKYAFSVLKLHANDMGIYAGNESFLDSVKKGAQSVKEWCLKLLKAIVEFVTGSKRKIKESKAGETANSVNISDVSALADLYKKSADQLKAKLKIFENLHDSDLVSELSNAPRIAFDFDNYVKTMEKFIEQAEGNFSNNSATTYLNELGGLKMLDQVNKQADNIKSAFTSGAVDEKLAVYATKVLTAVSEVVSIAHKTILAADRIVVTAVRGK</sequence>
<dbReference type="GeneID" id="77953174"/>
<protein>
    <submittedName>
        <fullName evidence="1">Apolipoprotein E</fullName>
    </submittedName>
</protein>
<dbReference type="RefSeq" id="YP_010676809.1">
    <property type="nucleotide sequence ID" value="NC_071015.1"/>
</dbReference>
<name>A0AAE7WFA2_9CAUD</name>
<dbReference type="EMBL" id="MZ348422">
    <property type="protein sequence ID" value="QYN79997.1"/>
    <property type="molecule type" value="Genomic_DNA"/>
</dbReference>
<accession>A0AAE7WFA2</accession>
<proteinExistence type="predicted"/>